<dbReference type="InterPro" id="IPR002933">
    <property type="entry name" value="Peptidase_M20"/>
</dbReference>
<accession>A0A6M8HU86</accession>
<evidence type="ECO:0000259" key="10">
    <source>
        <dbReference type="Pfam" id="PF07687"/>
    </source>
</evidence>
<dbReference type="PIRSF" id="PIRSF037215">
    <property type="entry name" value="Peptidase_M20B"/>
    <property type="match status" value="1"/>
</dbReference>
<keyword evidence="11" id="KW-0031">Aminopeptidase</keyword>
<feature type="active site" evidence="8">
    <location>
        <position position="84"/>
    </location>
</feature>
<keyword evidence="6" id="KW-0482">Metalloprotease</keyword>
<evidence type="ECO:0000256" key="1">
    <source>
        <dbReference type="ARBA" id="ARBA00009692"/>
    </source>
</evidence>
<dbReference type="GO" id="GO:0006508">
    <property type="term" value="P:proteolysis"/>
    <property type="evidence" value="ECO:0007669"/>
    <property type="project" value="UniProtKB-UniRule"/>
</dbReference>
<feature type="binding site" evidence="9">
    <location>
        <position position="144"/>
    </location>
    <ligand>
        <name>Zn(2+)</name>
        <dbReference type="ChEBI" id="CHEBI:29105"/>
        <label>1</label>
    </ligand>
</feature>
<comment type="cofactor">
    <cofactor evidence="9">
        <name>Zn(2+)</name>
        <dbReference type="ChEBI" id="CHEBI:29105"/>
    </cofactor>
    <text evidence="9">Binds 2 Zn(2+) ions per subunit.</text>
</comment>
<dbReference type="KEGG" id="lck:HN018_20445"/>
<dbReference type="InterPro" id="IPR036264">
    <property type="entry name" value="Bact_exopeptidase_dim_dom"/>
</dbReference>
<evidence type="ECO:0000256" key="2">
    <source>
        <dbReference type="ARBA" id="ARBA00022670"/>
    </source>
</evidence>
<evidence type="ECO:0000256" key="3">
    <source>
        <dbReference type="ARBA" id="ARBA00022723"/>
    </source>
</evidence>
<dbReference type="NCBIfam" id="TIGR01882">
    <property type="entry name" value="peptidase-T"/>
    <property type="match status" value="1"/>
</dbReference>
<proteinExistence type="inferred from homology"/>
<feature type="active site" description="Proton acceptor" evidence="8">
    <location>
        <position position="177"/>
    </location>
</feature>
<dbReference type="SUPFAM" id="SSF53187">
    <property type="entry name" value="Zn-dependent exopeptidases"/>
    <property type="match status" value="1"/>
</dbReference>
<dbReference type="PANTHER" id="PTHR42994:SF1">
    <property type="entry name" value="PEPTIDASE T"/>
    <property type="match status" value="1"/>
</dbReference>
<evidence type="ECO:0000313" key="12">
    <source>
        <dbReference type="Proteomes" id="UP000500767"/>
    </source>
</evidence>
<keyword evidence="12" id="KW-1185">Reference proteome</keyword>
<dbReference type="PROSITE" id="PS00759">
    <property type="entry name" value="ARGE_DAPE_CPG2_2"/>
    <property type="match status" value="1"/>
</dbReference>
<feature type="binding site" evidence="9">
    <location>
        <position position="201"/>
    </location>
    <ligand>
        <name>Zn(2+)</name>
        <dbReference type="ChEBI" id="CHEBI:29105"/>
        <label>1</label>
    </ligand>
</feature>
<dbReference type="GO" id="GO:0008237">
    <property type="term" value="F:metallopeptidase activity"/>
    <property type="evidence" value="ECO:0007669"/>
    <property type="project" value="UniProtKB-KW"/>
</dbReference>
<evidence type="ECO:0000256" key="4">
    <source>
        <dbReference type="ARBA" id="ARBA00022801"/>
    </source>
</evidence>
<gene>
    <name evidence="11" type="primary">pepT</name>
    <name evidence="11" type="ORF">HN018_20445</name>
</gene>
<dbReference type="RefSeq" id="WP_171833771.1">
    <property type="nucleotide sequence ID" value="NZ_CP053708.1"/>
</dbReference>
<dbReference type="AlphaFoldDB" id="A0A6M8HU86"/>
<keyword evidence="3 9" id="KW-0479">Metal-binding</keyword>
<dbReference type="GO" id="GO:0006518">
    <property type="term" value="P:peptide metabolic process"/>
    <property type="evidence" value="ECO:0007669"/>
    <property type="project" value="InterPro"/>
</dbReference>
<feature type="binding site" evidence="9">
    <location>
        <position position="82"/>
    </location>
    <ligand>
        <name>Zn(2+)</name>
        <dbReference type="ChEBI" id="CHEBI:29105"/>
        <label>1</label>
    </ligand>
</feature>
<dbReference type="GO" id="GO:0008270">
    <property type="term" value="F:zinc ion binding"/>
    <property type="evidence" value="ECO:0007669"/>
    <property type="project" value="InterPro"/>
</dbReference>
<evidence type="ECO:0000313" key="11">
    <source>
        <dbReference type="EMBL" id="QKE92089.1"/>
    </source>
</evidence>
<feature type="binding site" evidence="9">
    <location>
        <position position="144"/>
    </location>
    <ligand>
        <name>Zn(2+)</name>
        <dbReference type="ChEBI" id="CHEBI:29105"/>
        <label>2</label>
    </ligand>
</feature>
<feature type="binding site" evidence="9">
    <location>
        <position position="178"/>
    </location>
    <ligand>
        <name>Zn(2+)</name>
        <dbReference type="ChEBI" id="CHEBI:29105"/>
        <label>2</label>
    </ligand>
</feature>
<keyword evidence="5 9" id="KW-0862">Zinc</keyword>
<dbReference type="InterPro" id="IPR001261">
    <property type="entry name" value="ArgE/DapE_CS"/>
</dbReference>
<evidence type="ECO:0000256" key="8">
    <source>
        <dbReference type="PIRSR" id="PIRSR037215-1"/>
    </source>
</evidence>
<dbReference type="PANTHER" id="PTHR42994">
    <property type="entry name" value="PEPTIDASE T"/>
    <property type="match status" value="1"/>
</dbReference>
<dbReference type="EMBL" id="CP053708">
    <property type="protein sequence ID" value="QKE92089.1"/>
    <property type="molecule type" value="Genomic_DNA"/>
</dbReference>
<dbReference type="Gene3D" id="3.40.630.10">
    <property type="entry name" value="Zn peptidases"/>
    <property type="match status" value="1"/>
</dbReference>
<comment type="similarity">
    <text evidence="1">Belongs to the peptidase M20B family.</text>
</comment>
<evidence type="ECO:0000256" key="6">
    <source>
        <dbReference type="ARBA" id="ARBA00023049"/>
    </source>
</evidence>
<reference evidence="11 12" key="1">
    <citation type="journal article" date="2014" name="World J. Microbiol. Biotechnol.">
        <title>Biodiversity and physiological characteristics of Antarctic and Arctic lichens-associated bacteria.</title>
        <authorList>
            <person name="Lee Y.M."/>
            <person name="Kim E.H."/>
            <person name="Lee H.K."/>
            <person name="Hong S.G."/>
        </authorList>
    </citation>
    <scope>NUCLEOTIDE SEQUENCE [LARGE SCALE GENOMIC DNA]</scope>
    <source>
        <strain evidence="11 12">PAMC 26569</strain>
    </source>
</reference>
<keyword evidence="4 11" id="KW-0378">Hydrolase</keyword>
<dbReference type="EC" id="3.4.11.4" evidence="7"/>
<evidence type="ECO:0000256" key="9">
    <source>
        <dbReference type="PIRSR" id="PIRSR037215-2"/>
    </source>
</evidence>
<dbReference type="Pfam" id="PF01546">
    <property type="entry name" value="Peptidase_M20"/>
    <property type="match status" value="1"/>
</dbReference>
<feature type="domain" description="Peptidase M20 dimerisation" evidence="10">
    <location>
        <begin position="210"/>
        <end position="307"/>
    </location>
</feature>
<dbReference type="Gene3D" id="3.30.70.360">
    <property type="match status" value="1"/>
</dbReference>
<evidence type="ECO:0000256" key="7">
    <source>
        <dbReference type="NCBIfam" id="TIGR01882"/>
    </source>
</evidence>
<dbReference type="Proteomes" id="UP000500767">
    <property type="component" value="Chromosome"/>
</dbReference>
<evidence type="ECO:0000256" key="5">
    <source>
        <dbReference type="ARBA" id="ARBA00022833"/>
    </source>
</evidence>
<dbReference type="PROSITE" id="PS00758">
    <property type="entry name" value="ARGE_DAPE_CPG2_1"/>
    <property type="match status" value="1"/>
</dbReference>
<feature type="binding site" evidence="9">
    <location>
        <position position="383"/>
    </location>
    <ligand>
        <name>Zn(2+)</name>
        <dbReference type="ChEBI" id="CHEBI:29105"/>
        <label>2</label>
    </ligand>
</feature>
<dbReference type="Pfam" id="PF07687">
    <property type="entry name" value="M20_dimer"/>
    <property type="match status" value="1"/>
</dbReference>
<dbReference type="NCBIfam" id="NF009920">
    <property type="entry name" value="PRK13381.1"/>
    <property type="match status" value="1"/>
</dbReference>
<dbReference type="SUPFAM" id="SSF55031">
    <property type="entry name" value="Bacterial exopeptidase dimerisation domain"/>
    <property type="match status" value="1"/>
</dbReference>
<keyword evidence="2" id="KW-0645">Protease</keyword>
<dbReference type="NCBIfam" id="NF003976">
    <property type="entry name" value="PRK05469.1"/>
    <property type="match status" value="1"/>
</dbReference>
<dbReference type="InterPro" id="IPR011650">
    <property type="entry name" value="Peptidase_M20_dimer"/>
</dbReference>
<dbReference type="GO" id="GO:0045148">
    <property type="term" value="F:tripeptide aminopeptidase activity"/>
    <property type="evidence" value="ECO:0007669"/>
    <property type="project" value="UniProtKB-UniRule"/>
</dbReference>
<name>A0A6M8HU86_9PROT</name>
<sequence length="411" mass="44112">MMPTLEDQLVTRLFRYLAVTSQSDAKATTLPSTPGQWDMVRLLAGELEALGLADIHTDENAVLTARLPATVPGRPRIGFCAHVDTVDVGLSPHIRPSLVRFGGDDLCLNPGRDIWLRTAEHPEILPYAGQDVVVGDGTSVLGADNKAAVAVVMTLLDRLVRDRPPHGDIVVAFVPDEEIGLRGARAMALERFPVDFAYTIDSCALGEFVIETFNAAQATITIEGVTAHPMSAKGVLVNPILVAADLIGRFDPLDTPEHTEGREGYCWINGMTANAATATLSLSIRDFDDAMFAGRQQRVRDAVAETAEANPAATIACRIEEVYRNIASSLGDDRRSVELMAQAYAELNIPANIIAMRGGTDGSALSARGIPTPNMFTGAHNFHSPFEFLPVPSFVRSFEVAERIVALAAAA</sequence>
<organism evidence="11 12">
    <name type="scientific">Lichenicola cladoniae</name>
    <dbReference type="NCBI Taxonomy" id="1484109"/>
    <lineage>
        <taxon>Bacteria</taxon>
        <taxon>Pseudomonadati</taxon>
        <taxon>Pseudomonadota</taxon>
        <taxon>Alphaproteobacteria</taxon>
        <taxon>Acetobacterales</taxon>
        <taxon>Acetobacteraceae</taxon>
        <taxon>Lichenicola</taxon>
    </lineage>
</organism>
<dbReference type="InterPro" id="IPR010161">
    <property type="entry name" value="Peptidase_M20B"/>
</dbReference>
<protein>
    <recommendedName>
        <fullName evidence="7">Peptidase T</fullName>
        <ecNumber evidence="7">3.4.11.4</ecNumber>
    </recommendedName>
</protein>